<dbReference type="OrthoDB" id="10258062at2759"/>
<feature type="region of interest" description="Disordered" evidence="2">
    <location>
        <begin position="518"/>
        <end position="542"/>
    </location>
</feature>
<feature type="domain" description="Telomere length regulation protein conserved" evidence="3">
    <location>
        <begin position="591"/>
        <end position="702"/>
    </location>
</feature>
<dbReference type="GO" id="GO:0042162">
    <property type="term" value="F:telomeric DNA binding"/>
    <property type="evidence" value="ECO:0007669"/>
    <property type="project" value="TreeGrafter"/>
</dbReference>
<dbReference type="EMBL" id="KN847576">
    <property type="protein sequence ID" value="KIV99531.1"/>
    <property type="molecule type" value="Genomic_DNA"/>
</dbReference>
<organism evidence="4 5">
    <name type="scientific">Verruconis gallopava</name>
    <dbReference type="NCBI Taxonomy" id="253628"/>
    <lineage>
        <taxon>Eukaryota</taxon>
        <taxon>Fungi</taxon>
        <taxon>Dikarya</taxon>
        <taxon>Ascomycota</taxon>
        <taxon>Pezizomycotina</taxon>
        <taxon>Dothideomycetes</taxon>
        <taxon>Pleosporomycetidae</taxon>
        <taxon>Venturiales</taxon>
        <taxon>Sympoventuriaceae</taxon>
        <taxon>Verruconis</taxon>
    </lineage>
</organism>
<dbReference type="Pfam" id="PF10193">
    <property type="entry name" value="Telomere_reg-2"/>
    <property type="match status" value="1"/>
</dbReference>
<dbReference type="HOGENOM" id="CLU_005799_0_0_1"/>
<dbReference type="GO" id="GO:0051879">
    <property type="term" value="F:Hsp90 protein binding"/>
    <property type="evidence" value="ECO:0007669"/>
    <property type="project" value="TreeGrafter"/>
</dbReference>
<dbReference type="Proteomes" id="UP000053259">
    <property type="component" value="Unassembled WGS sequence"/>
</dbReference>
<dbReference type="PANTHER" id="PTHR15830:SF10">
    <property type="entry name" value="TELOMERE LENGTH REGULATION PROTEIN TEL2 HOMOLOG"/>
    <property type="match status" value="1"/>
</dbReference>
<dbReference type="FunCoup" id="A0A0D1YFM7">
    <property type="interactions" value="16"/>
</dbReference>
<dbReference type="GO" id="GO:0005829">
    <property type="term" value="C:cytosol"/>
    <property type="evidence" value="ECO:0007669"/>
    <property type="project" value="TreeGrafter"/>
</dbReference>
<evidence type="ECO:0000313" key="5">
    <source>
        <dbReference type="Proteomes" id="UP000053259"/>
    </source>
</evidence>
<dbReference type="STRING" id="253628.A0A0D1YFM7"/>
<evidence type="ECO:0000256" key="1">
    <source>
        <dbReference type="ARBA" id="ARBA00006133"/>
    </source>
</evidence>
<protein>
    <recommendedName>
        <fullName evidence="3">Telomere length regulation protein conserved domain-containing protein</fullName>
    </recommendedName>
</protein>
<feature type="region of interest" description="Disordered" evidence="2">
    <location>
        <begin position="559"/>
        <end position="586"/>
    </location>
</feature>
<keyword evidence="5" id="KW-1185">Reference proteome</keyword>
<dbReference type="VEuPathDB" id="FungiDB:PV09_08833"/>
<dbReference type="InParanoid" id="A0A0D1YFM7"/>
<dbReference type="InterPro" id="IPR051970">
    <property type="entry name" value="TEL2_Regulation"/>
</dbReference>
<comment type="similarity">
    <text evidence="1">Belongs to the TEL2 family.</text>
</comment>
<dbReference type="AlphaFoldDB" id="A0A0D1YFM7"/>
<dbReference type="InterPro" id="IPR038528">
    <property type="entry name" value="TEL2_C_sf"/>
</dbReference>
<gene>
    <name evidence="4" type="ORF">PV09_08833</name>
</gene>
<feature type="compositionally biased region" description="Acidic residues" evidence="2">
    <location>
        <begin position="572"/>
        <end position="581"/>
    </location>
</feature>
<evidence type="ECO:0000259" key="3">
    <source>
        <dbReference type="Pfam" id="PF10193"/>
    </source>
</evidence>
<name>A0A0D1YFM7_9PEZI</name>
<dbReference type="Gene3D" id="1.25.40.720">
    <property type="entry name" value="Telomere length regulation protein 2, C-terminal domain"/>
    <property type="match status" value="2"/>
</dbReference>
<dbReference type="RefSeq" id="XP_016209401.1">
    <property type="nucleotide sequence ID" value="XM_016362793.1"/>
</dbReference>
<proteinExistence type="inferred from homology"/>
<evidence type="ECO:0000256" key="2">
    <source>
        <dbReference type="SAM" id="MobiDB-lite"/>
    </source>
</evidence>
<dbReference type="GO" id="GO:0051083">
    <property type="term" value="P:'de novo' cotranslational protein folding"/>
    <property type="evidence" value="ECO:0007669"/>
    <property type="project" value="TreeGrafter"/>
</dbReference>
<sequence>MDELLKPVTTRKTTTTVKTQPRINIHEAESQAIPDSDSALQTLKGSPNLAQLQSALEFLVEKGQDATSTQAINVLFSKTIPDWWKHINKDNEMLHLKSMLLDHLRQSAALSLMLSHLKVLVNAFKDSVENVTTRSAGVQLELILEVISEVLSPSDLVLMVYRRCSLVASQPRRAALWREASSFFTSGQIISNTAEAEDILKRRTGYNKRSWVGQGNGFCEWLGRNVAVALSDSAVADREGNIAISSIIGKALALGYQDAFVSSLLEELPLFEFLRLARLTQLNTMLPAYQQRLLLSSTLKYTDSRILDARKRHEEIEELLKSSPSIDCCAALIQAFFTKNEPFKDFLVDLCVNIESSVVIRSFSLRRLVVASISDDEDRMAILFEKLLSKFGDQLFIKHAPATQQEAVAQVILMAAGYIHRSQPMLLFTLVKSSTQIHGTSNRLKAPSQRAQWLGMLVAMALSDLTDKSGSKLVFDDESMQSQEAKWYQALVHVNDKIGSINGLKSLVNNSRETITISASSSKNDTSKDRFESNISTGVGSSTHSASRIVEIINSDGDDEDELISYSKPDSDPEDEDDDPTLVERNKPRRPVYIRDLLTGLREMKNYDRHRIALKSSASLIRRKAAFGKELHDHAEELLNTLLNLNNQFEMEDFLELRQEALISLLVSEPKIVGPSLARCCFEDEFSVQQRTAMLTSLALGARELAGHGDKDNTEALSFPSKELPKHLQTIYGEQPDLRLTNASRKLEESMVGPLALSAADQLSGPNALKVRTFSSRMKVPIKGSKVIKNATKDITEYLTLPLIAGWWTQMQSFGRGSITFSKYLVPLYLRTLAVVLHASGPSTLELLQLTTEIWDILLSVRTNALHENDVQALDALLFAFLILLELNEDKERLAHDHARELVETQEWAKLVLDQYGSVAASENTESGKVKMLAAATIVKCHEVVERWQRLMLGDLVDV</sequence>
<dbReference type="PANTHER" id="PTHR15830">
    <property type="entry name" value="TELOMERE LENGTH REGULATION PROTEIN TEL2 FAMILY MEMBER"/>
    <property type="match status" value="1"/>
</dbReference>
<evidence type="ECO:0000313" key="4">
    <source>
        <dbReference type="EMBL" id="KIV99531.1"/>
    </source>
</evidence>
<accession>A0A0D1YFM7</accession>
<feature type="compositionally biased region" description="Polar residues" evidence="2">
    <location>
        <begin position="533"/>
        <end position="542"/>
    </location>
</feature>
<dbReference type="InterPro" id="IPR019337">
    <property type="entry name" value="Telomere_length_regulation_dom"/>
</dbReference>
<reference evidence="4 5" key="1">
    <citation type="submission" date="2015-01" db="EMBL/GenBank/DDBJ databases">
        <title>The Genome Sequence of Ochroconis gallopava CBS43764.</title>
        <authorList>
            <consortium name="The Broad Institute Genomics Platform"/>
            <person name="Cuomo C."/>
            <person name="de Hoog S."/>
            <person name="Gorbushina A."/>
            <person name="Stielow B."/>
            <person name="Teixiera M."/>
            <person name="Abouelleil A."/>
            <person name="Chapman S.B."/>
            <person name="Priest M."/>
            <person name="Young S.K."/>
            <person name="Wortman J."/>
            <person name="Nusbaum C."/>
            <person name="Birren B."/>
        </authorList>
    </citation>
    <scope>NUCLEOTIDE SEQUENCE [LARGE SCALE GENOMIC DNA]</scope>
    <source>
        <strain evidence="4 5">CBS 43764</strain>
    </source>
</reference>
<dbReference type="GeneID" id="27316806"/>